<protein>
    <submittedName>
        <fullName evidence="2">Uncharacterized protein</fullName>
    </submittedName>
</protein>
<gene>
    <name evidence="2" type="ORF">FPZ44_09765</name>
</gene>
<dbReference type="OrthoDB" id="2626398at2"/>
<dbReference type="Proteomes" id="UP000318102">
    <property type="component" value="Unassembled WGS sequence"/>
</dbReference>
<proteinExistence type="predicted"/>
<dbReference type="RefSeq" id="WP_144989686.1">
    <property type="nucleotide sequence ID" value="NZ_VNJK01000001.1"/>
</dbReference>
<reference evidence="2 3" key="1">
    <citation type="submission" date="2019-07" db="EMBL/GenBank/DDBJ databases">
        <authorList>
            <person name="Kim J."/>
        </authorList>
    </citation>
    <scope>NUCLEOTIDE SEQUENCE [LARGE SCALE GENOMIC DNA]</scope>
    <source>
        <strain evidence="2 3">N4</strain>
    </source>
</reference>
<dbReference type="AlphaFoldDB" id="A0A559J0A2"/>
<feature type="chain" id="PRO_5039025579" evidence="1">
    <location>
        <begin position="25"/>
        <end position="136"/>
    </location>
</feature>
<organism evidence="2 3">
    <name type="scientific">Paenibacillus agilis</name>
    <dbReference type="NCBI Taxonomy" id="3020863"/>
    <lineage>
        <taxon>Bacteria</taxon>
        <taxon>Bacillati</taxon>
        <taxon>Bacillota</taxon>
        <taxon>Bacilli</taxon>
        <taxon>Bacillales</taxon>
        <taxon>Paenibacillaceae</taxon>
        <taxon>Paenibacillus</taxon>
    </lineage>
</organism>
<sequence>MLQKRMLASMLLAVSLIGTTTVQTSVMHASQKQSHVSSMKQSLSAAQSFTKRYEIPTGGSSPKEQLYLKKGQRVHIQLKGDSAVSFTLSDGNGNRIGSYSHSIIYTATKDGNVYTQFHAPFMYEDVLKVTVTYKIL</sequence>
<evidence type="ECO:0000256" key="1">
    <source>
        <dbReference type="SAM" id="SignalP"/>
    </source>
</evidence>
<feature type="signal peptide" evidence="1">
    <location>
        <begin position="1"/>
        <end position="24"/>
    </location>
</feature>
<accession>A0A559J0A2</accession>
<name>A0A559J0A2_9BACL</name>
<evidence type="ECO:0000313" key="2">
    <source>
        <dbReference type="EMBL" id="TVX93318.1"/>
    </source>
</evidence>
<comment type="caution">
    <text evidence="2">The sequence shown here is derived from an EMBL/GenBank/DDBJ whole genome shotgun (WGS) entry which is preliminary data.</text>
</comment>
<evidence type="ECO:0000313" key="3">
    <source>
        <dbReference type="Proteomes" id="UP000318102"/>
    </source>
</evidence>
<dbReference type="EMBL" id="VNJK01000001">
    <property type="protein sequence ID" value="TVX93318.1"/>
    <property type="molecule type" value="Genomic_DNA"/>
</dbReference>
<keyword evidence="3" id="KW-1185">Reference proteome</keyword>
<keyword evidence="1" id="KW-0732">Signal</keyword>